<dbReference type="InterPro" id="IPR052971">
    <property type="entry name" value="TRP_calcium_channel"/>
</dbReference>
<feature type="transmembrane region" description="Helical" evidence="2">
    <location>
        <begin position="476"/>
        <end position="496"/>
    </location>
</feature>
<dbReference type="Proteomes" id="UP000813385">
    <property type="component" value="Unassembled WGS sequence"/>
</dbReference>
<feature type="compositionally biased region" description="Basic and acidic residues" evidence="1">
    <location>
        <begin position="10"/>
        <end position="24"/>
    </location>
</feature>
<feature type="domain" description="Calcium channel YVC1-like C-terminal transmembrane" evidence="4">
    <location>
        <begin position="288"/>
        <end position="579"/>
    </location>
</feature>
<feature type="transmembrane region" description="Helical" evidence="2">
    <location>
        <begin position="412"/>
        <end position="432"/>
    </location>
</feature>
<keyword evidence="6" id="KW-1185">Reference proteome</keyword>
<evidence type="ECO:0000256" key="1">
    <source>
        <dbReference type="SAM" id="MobiDB-lite"/>
    </source>
</evidence>
<keyword evidence="2" id="KW-1133">Transmembrane helix</keyword>
<feature type="transmembrane region" description="Helical" evidence="2">
    <location>
        <begin position="528"/>
        <end position="546"/>
    </location>
</feature>
<feature type="region of interest" description="Disordered" evidence="1">
    <location>
        <begin position="1"/>
        <end position="24"/>
    </location>
</feature>
<sequence>MSASSASSAHSRDGRQDQGLRRNRDRHANHNQDHLDADDHETGLCLDDVGSRNAHQPSPTLAVFENIHRVRLLILTSIDEPYTTDHLTSPRMITMVIRPLVQRLYNPDDISIVYCLMANRVQFLREKGTMVHQSVNIARATLCELVAARVLRRFHEDNPGMSGLPTLATVLVDGFDPFQGAPIHVERPRRRFRWPFHQRGGHERKVTALELAILSEAKTFISSTGCQRVVEAVYHGRIVYTPNSVVDILPDHYTHQPVTLYDPTRAPLLNHRRLIVPRLRNFIGIAEFLVLVALYVLTLAHRNSDSLAMYEIGFIVYTTGWVVEVFADIIEHGYDLHSQSLWSFLDMTFTSIFAVYLVARAFDLAVGKFHDGLGLNVLCAAAPILTTRVAFNLMPDSILFISLHAMMKDFMMLTFVALWCFAGFIVALQWMITTDGTDHAPSWATIGKWLLWIWFGLDGTGIEESVHFHVVLGPTLMIAFAFLGNTLFLTVLVAMLTNTFSKIIAHETAEVHFRRAVVTFAGVKSDAIFAYPPPFNILALLFLLPLKLAVSDRTFHHVHVTLVRILNHPILLAIGLYERRRSWALFASGEARQGRWNMGGGLLPHNDLQAVFETDPPQNVREEVAALDVASDVDVVLQDTETVDWSSMDLGRSEGLVSRKRRQ</sequence>
<protein>
    <submittedName>
        <fullName evidence="5">Nonselective cation channel</fullName>
    </submittedName>
</protein>
<feature type="transmembrane region" description="Helical" evidence="2">
    <location>
        <begin position="341"/>
        <end position="361"/>
    </location>
</feature>
<feature type="transmembrane region" description="Helical" evidence="2">
    <location>
        <begin position="282"/>
        <end position="301"/>
    </location>
</feature>
<feature type="transmembrane region" description="Helical" evidence="2">
    <location>
        <begin position="307"/>
        <end position="329"/>
    </location>
</feature>
<feature type="domain" description="YVC1 N-terminal linker helical" evidence="3">
    <location>
        <begin position="66"/>
        <end position="255"/>
    </location>
</feature>
<evidence type="ECO:0000313" key="6">
    <source>
        <dbReference type="Proteomes" id="UP000813385"/>
    </source>
</evidence>
<comment type="caution">
    <text evidence="5">The sequence shown here is derived from an EMBL/GenBank/DDBJ whole genome shotgun (WGS) entry which is preliminary data.</text>
</comment>
<dbReference type="Pfam" id="PF23190">
    <property type="entry name" value="LHD_TRPY1"/>
    <property type="match status" value="1"/>
</dbReference>
<evidence type="ECO:0000259" key="4">
    <source>
        <dbReference type="Pfam" id="PF23317"/>
    </source>
</evidence>
<keyword evidence="2" id="KW-0812">Transmembrane</keyword>
<gene>
    <name evidence="5" type="ORF">B0T11DRAFT_277056</name>
</gene>
<name>A0A8K0TS26_9PEZI</name>
<dbReference type="EMBL" id="JAGPXD010000002">
    <property type="protein sequence ID" value="KAH7368454.1"/>
    <property type="molecule type" value="Genomic_DNA"/>
</dbReference>
<feature type="transmembrane region" description="Helical" evidence="2">
    <location>
        <begin position="558"/>
        <end position="577"/>
    </location>
</feature>
<dbReference type="InterPro" id="IPR056336">
    <property type="entry name" value="YVC1_C"/>
</dbReference>
<accession>A0A8K0TS26</accession>
<evidence type="ECO:0000256" key="2">
    <source>
        <dbReference type="SAM" id="Phobius"/>
    </source>
</evidence>
<feature type="transmembrane region" description="Helical" evidence="2">
    <location>
        <begin position="373"/>
        <end position="391"/>
    </location>
</feature>
<proteinExistence type="predicted"/>
<evidence type="ECO:0000313" key="5">
    <source>
        <dbReference type="EMBL" id="KAH7368454.1"/>
    </source>
</evidence>
<evidence type="ECO:0000259" key="3">
    <source>
        <dbReference type="Pfam" id="PF23190"/>
    </source>
</evidence>
<dbReference type="OrthoDB" id="2373987at2759"/>
<keyword evidence="2" id="KW-0472">Membrane</keyword>
<organism evidence="5 6">
    <name type="scientific">Plectosphaerella cucumerina</name>
    <dbReference type="NCBI Taxonomy" id="40658"/>
    <lineage>
        <taxon>Eukaryota</taxon>
        <taxon>Fungi</taxon>
        <taxon>Dikarya</taxon>
        <taxon>Ascomycota</taxon>
        <taxon>Pezizomycotina</taxon>
        <taxon>Sordariomycetes</taxon>
        <taxon>Hypocreomycetidae</taxon>
        <taxon>Glomerellales</taxon>
        <taxon>Plectosphaerellaceae</taxon>
        <taxon>Plectosphaerella</taxon>
    </lineage>
</organism>
<reference evidence="5" key="1">
    <citation type="journal article" date="2021" name="Nat. Commun.">
        <title>Genetic determinants of endophytism in the Arabidopsis root mycobiome.</title>
        <authorList>
            <person name="Mesny F."/>
            <person name="Miyauchi S."/>
            <person name="Thiergart T."/>
            <person name="Pickel B."/>
            <person name="Atanasova L."/>
            <person name="Karlsson M."/>
            <person name="Huettel B."/>
            <person name="Barry K.W."/>
            <person name="Haridas S."/>
            <person name="Chen C."/>
            <person name="Bauer D."/>
            <person name="Andreopoulos W."/>
            <person name="Pangilinan J."/>
            <person name="LaButti K."/>
            <person name="Riley R."/>
            <person name="Lipzen A."/>
            <person name="Clum A."/>
            <person name="Drula E."/>
            <person name="Henrissat B."/>
            <person name="Kohler A."/>
            <person name="Grigoriev I.V."/>
            <person name="Martin F.M."/>
            <person name="Hacquard S."/>
        </authorList>
    </citation>
    <scope>NUCLEOTIDE SEQUENCE</scope>
    <source>
        <strain evidence="5">MPI-CAGE-AT-0016</strain>
    </source>
</reference>
<dbReference type="Pfam" id="PF23317">
    <property type="entry name" value="YVC1_C"/>
    <property type="match status" value="1"/>
</dbReference>
<dbReference type="PANTHER" id="PTHR35859">
    <property type="entry name" value="NONSELECTIVE CATION CHANNEL PROTEIN"/>
    <property type="match status" value="1"/>
</dbReference>
<dbReference type="AlphaFoldDB" id="A0A8K0TS26"/>
<dbReference type="PANTHER" id="PTHR35859:SF1">
    <property type="entry name" value="NONSELECTIVE CATION CHANNEL PROTEIN"/>
    <property type="match status" value="1"/>
</dbReference>
<dbReference type="InterPro" id="IPR056337">
    <property type="entry name" value="LHD_YVC1"/>
</dbReference>